<dbReference type="OrthoDB" id="7475420at2"/>
<dbReference type="AlphaFoldDB" id="A0A2A2SIC1"/>
<gene>
    <name evidence="1" type="ORF">CKY28_06395</name>
</gene>
<dbReference type="EMBL" id="NSLI01000002">
    <property type="protein sequence ID" value="PAX08968.1"/>
    <property type="molecule type" value="Genomic_DNA"/>
</dbReference>
<sequence>MYPLSQTLARERMLYAPPMIAAPSVMLIDMPVRHRGGGLALGRYYAIILETDEERAELDRFLDEPRSAAVAPDLLDRRPSAMVADNVLISRYEPPEEGWPWVLVCRWPEPYSRVARDTPGCDMARGCYTMEVFEHPEDLEEHSIALLEQLGTKRGLSIRMLTPRSLSRSGTA</sequence>
<accession>A0A2A2SIC1</accession>
<protein>
    <submittedName>
        <fullName evidence="1">Uncharacterized protein</fullName>
    </submittedName>
</protein>
<dbReference type="Proteomes" id="UP000218151">
    <property type="component" value="Unassembled WGS sequence"/>
</dbReference>
<evidence type="ECO:0000313" key="1">
    <source>
        <dbReference type="EMBL" id="PAX08968.1"/>
    </source>
</evidence>
<keyword evidence="2" id="KW-1185">Reference proteome</keyword>
<name>A0A2A2SIC1_9SPHN</name>
<organism evidence="1 2">
    <name type="scientific">Sphingomonas lenta</name>
    <dbReference type="NCBI Taxonomy" id="1141887"/>
    <lineage>
        <taxon>Bacteria</taxon>
        <taxon>Pseudomonadati</taxon>
        <taxon>Pseudomonadota</taxon>
        <taxon>Alphaproteobacteria</taxon>
        <taxon>Sphingomonadales</taxon>
        <taxon>Sphingomonadaceae</taxon>
        <taxon>Sphingomonas</taxon>
    </lineage>
</organism>
<proteinExistence type="predicted"/>
<comment type="caution">
    <text evidence="1">The sequence shown here is derived from an EMBL/GenBank/DDBJ whole genome shotgun (WGS) entry which is preliminary data.</text>
</comment>
<reference evidence="2" key="1">
    <citation type="submission" date="2017-09" db="EMBL/GenBank/DDBJ databases">
        <authorList>
            <person name="Feng G."/>
            <person name="Zhu H."/>
        </authorList>
    </citation>
    <scope>NUCLEOTIDE SEQUENCE [LARGE SCALE GENOMIC DNA]</scope>
    <source>
        <strain evidence="2">1PNM-20</strain>
    </source>
</reference>
<evidence type="ECO:0000313" key="2">
    <source>
        <dbReference type="Proteomes" id="UP000218151"/>
    </source>
</evidence>